<dbReference type="Gene3D" id="3.90.550.10">
    <property type="entry name" value="Spore Coat Polysaccharide Biosynthesis Protein SpsA, Chain A"/>
    <property type="match status" value="1"/>
</dbReference>
<dbReference type="InterPro" id="IPR003859">
    <property type="entry name" value="Galactosyl_T"/>
</dbReference>
<sequence>MAWAMMIFPQISWRIFLIHYVPGPPPWAAHMPPVMICIPPSLDPPLLAAPEVVEQTQDGQKFNRGQLLNVGLRLAQGALPGITSFITHDVDLLPSMDMRPAYAKPPPPGTAVHLASVWPKYTYPGFLGGVLSFRPEDFERANGYPNNYWGWGLEDDQLALRMSKCNIRTIRLREGIGTFIDLDEMNMKGVLDRGQGEEVRRHLPWYNAQLFQKGALLIDGDWQVNGLGDLDYEVSGEGALARALKTSEARPIGPVSGCRSPARPGGRVLQGWGHSYVD</sequence>
<dbReference type="EMBL" id="CAUYUJ010000005">
    <property type="protein sequence ID" value="CAK0788212.1"/>
    <property type="molecule type" value="Genomic_DNA"/>
</dbReference>
<proteinExistence type="predicted"/>
<dbReference type="PANTHER" id="PTHR19300">
    <property type="entry name" value="BETA-1,4-GALACTOSYLTRANSFERASE"/>
    <property type="match status" value="1"/>
</dbReference>
<evidence type="ECO:0000313" key="5">
    <source>
        <dbReference type="EMBL" id="CAK0788212.1"/>
    </source>
</evidence>
<protein>
    <recommendedName>
        <fullName evidence="4">Galactosyltransferase C-terminal domain-containing protein</fullName>
    </recommendedName>
</protein>
<evidence type="ECO:0000313" key="6">
    <source>
        <dbReference type="Proteomes" id="UP001189429"/>
    </source>
</evidence>
<comment type="caution">
    <text evidence="5">The sequence shown here is derived from an EMBL/GenBank/DDBJ whole genome shotgun (WGS) entry which is preliminary data.</text>
</comment>
<evidence type="ECO:0000259" key="4">
    <source>
        <dbReference type="Pfam" id="PF02709"/>
    </source>
</evidence>
<evidence type="ECO:0000256" key="2">
    <source>
        <dbReference type="SAM" id="MobiDB-lite"/>
    </source>
</evidence>
<reference evidence="5" key="1">
    <citation type="submission" date="2023-10" db="EMBL/GenBank/DDBJ databases">
        <authorList>
            <person name="Chen Y."/>
            <person name="Shah S."/>
            <person name="Dougan E. K."/>
            <person name="Thang M."/>
            <person name="Chan C."/>
        </authorList>
    </citation>
    <scope>NUCLEOTIDE SEQUENCE [LARGE SCALE GENOMIC DNA]</scope>
</reference>
<dbReference type="SUPFAM" id="SSF53448">
    <property type="entry name" value="Nucleotide-diphospho-sugar transferases"/>
    <property type="match status" value="1"/>
</dbReference>
<dbReference type="InterPro" id="IPR029044">
    <property type="entry name" value="Nucleotide-diphossugar_trans"/>
</dbReference>
<gene>
    <name evidence="5" type="ORF">PCOR1329_LOCUS152</name>
</gene>
<feature type="chain" id="PRO_5046177199" description="Galactosyltransferase C-terminal domain-containing protein" evidence="3">
    <location>
        <begin position="24"/>
        <end position="278"/>
    </location>
</feature>
<feature type="domain" description="Galactosyltransferase C-terminal" evidence="4">
    <location>
        <begin position="114"/>
        <end position="179"/>
    </location>
</feature>
<dbReference type="InterPro" id="IPR027791">
    <property type="entry name" value="Galactosyl_T_C"/>
</dbReference>
<keyword evidence="6" id="KW-1185">Reference proteome</keyword>
<organism evidence="5 6">
    <name type="scientific">Prorocentrum cordatum</name>
    <dbReference type="NCBI Taxonomy" id="2364126"/>
    <lineage>
        <taxon>Eukaryota</taxon>
        <taxon>Sar</taxon>
        <taxon>Alveolata</taxon>
        <taxon>Dinophyceae</taxon>
        <taxon>Prorocentrales</taxon>
        <taxon>Prorocentraceae</taxon>
        <taxon>Prorocentrum</taxon>
    </lineage>
</organism>
<accession>A0ABN9P6Q7</accession>
<keyword evidence="3" id="KW-0732">Signal</keyword>
<feature type="signal peptide" evidence="3">
    <location>
        <begin position="1"/>
        <end position="23"/>
    </location>
</feature>
<dbReference type="PANTHER" id="PTHR19300:SF57">
    <property type="entry name" value="BETA-1,4-N-ACETYLGALACTOSAMINYLTRANSFERASE"/>
    <property type="match status" value="1"/>
</dbReference>
<keyword evidence="1" id="KW-0808">Transferase</keyword>
<dbReference type="PRINTS" id="PR02050">
    <property type="entry name" value="B14GALTRFASE"/>
</dbReference>
<name>A0ABN9P6Q7_9DINO</name>
<evidence type="ECO:0000256" key="3">
    <source>
        <dbReference type="SAM" id="SignalP"/>
    </source>
</evidence>
<evidence type="ECO:0000256" key="1">
    <source>
        <dbReference type="ARBA" id="ARBA00022679"/>
    </source>
</evidence>
<dbReference type="Proteomes" id="UP001189429">
    <property type="component" value="Unassembled WGS sequence"/>
</dbReference>
<feature type="region of interest" description="Disordered" evidence="2">
    <location>
        <begin position="252"/>
        <end position="278"/>
    </location>
</feature>
<dbReference type="Pfam" id="PF02709">
    <property type="entry name" value="Glyco_transf_7C"/>
    <property type="match status" value="1"/>
</dbReference>